<dbReference type="Proteomes" id="UP000004994">
    <property type="component" value="Chromosome 3"/>
</dbReference>
<evidence type="ECO:0000256" key="1">
    <source>
        <dbReference type="ARBA" id="ARBA00022614"/>
    </source>
</evidence>
<dbReference type="Gene3D" id="3.80.10.10">
    <property type="entry name" value="Ribonuclease Inhibitor"/>
    <property type="match status" value="4"/>
</dbReference>
<dbReference type="GO" id="GO:0043531">
    <property type="term" value="F:ADP binding"/>
    <property type="evidence" value="ECO:0007669"/>
    <property type="project" value="InterPro"/>
</dbReference>
<dbReference type="Pfam" id="PF00931">
    <property type="entry name" value="NB-ARC"/>
    <property type="match status" value="1"/>
</dbReference>
<accession>A0A3Q7G222</accession>
<dbReference type="OMA" id="NEYLPEC"/>
<evidence type="ECO:0000256" key="2">
    <source>
        <dbReference type="ARBA" id="ARBA00022821"/>
    </source>
</evidence>
<dbReference type="InterPro" id="IPR042197">
    <property type="entry name" value="Apaf_helical"/>
</dbReference>
<dbReference type="PaxDb" id="4081-Solyc03g006750.1.1"/>
<dbReference type="InterPro" id="IPR002182">
    <property type="entry name" value="NB-ARC"/>
</dbReference>
<dbReference type="SUPFAM" id="SSF52540">
    <property type="entry name" value="P-loop containing nucleoside triphosphate hydrolases"/>
    <property type="match status" value="1"/>
</dbReference>
<dbReference type="InterPro" id="IPR056789">
    <property type="entry name" value="LRR_R13L1-DRL21"/>
</dbReference>
<evidence type="ECO:0000313" key="6">
    <source>
        <dbReference type="Proteomes" id="UP000004994"/>
    </source>
</evidence>
<dbReference type="PANTHER" id="PTHR36766">
    <property type="entry name" value="PLANT BROAD-SPECTRUM MILDEW RESISTANCE PROTEIN RPW8"/>
    <property type="match status" value="1"/>
</dbReference>
<name>A0A3Q7G222_SOLLC</name>
<dbReference type="EnsemblPlants" id="Solyc03g006760.3.1">
    <property type="protein sequence ID" value="Solyc03g006760.3.1"/>
    <property type="gene ID" value="Solyc03g006760.3"/>
</dbReference>
<sequence length="809" mass="91323">MGGIGKTTLAQIVYNDKRICEEFDVKVWAWVSDDFSVASITKSLLESATAKPFDTNSLEIIQNGLKNLFSSKRFLIVLDDVWCESCDDWNELLIPFFEGDKRSKIIATTRNEGVASITGMLAPYHLQEMSHDHAFGVRGMEMNPRLKQIGEEIVKRCKGLPLAIKTLGEGFLQPMAQITMEEVGNGNFTELQSRNQIPSSVNQLSLQSTKLLLRNCYYLIELPADMGKLLNLRYLDVSGTVLQKILLGLDKLVCLRTLPEFVVGCNVSSNRTLTEFTVDTNNGGTFNQESKGSGIGVLSNLFHLEGSLSILNLENVDNIWDPHGASLITKKHLRELLLQRSDSFEDSEKARMETDVLELLRPHHNIENVTIKGYSGTQLPTWTASPSFHKLVSLSLINCKGCRFLPVTRDSILYGYVGWKDQLLGYDGDREAFCNLLDLHLEECPKLRGELPDVLPYLVKLVICECQQLDSSLPRLAQLNELDLRSCHVRLISSPRVVTKLTSLQLSNLSNEYLPECFLASLRHLVIRHYDLVVSLSEEGQNLPRRLEDSELLPTTFQHLTIEKCPNLEFLPEGMMHINDTSLKVLEIFDCSSISSFPGGQLPDTLKTLTVWNCFNLEALPDIRTETMLLESLRVGNCTSLKHLPHGLNKLLNLSYFEVDGCHCIECFPLDILPQNLTKVLIIDCENLMFLPKWMQNLTSLQELQLSNCPLITSFTEGVFPTTLVSLDVKDCKNLMPMSEWGLHRLASLRRLTIHGISSNLSHFPQWLLPSTLQTLNIDHAVYTPSMSDVVRMLTRCYCLDSRREISFI</sequence>
<dbReference type="Gene3D" id="1.10.8.430">
    <property type="entry name" value="Helical domain of apoptotic protease-activating factors"/>
    <property type="match status" value="1"/>
</dbReference>
<dbReference type="SUPFAM" id="SSF52058">
    <property type="entry name" value="L domain-like"/>
    <property type="match status" value="2"/>
</dbReference>
<reference evidence="5" key="2">
    <citation type="submission" date="2019-01" db="UniProtKB">
        <authorList>
            <consortium name="EnsemblPlants"/>
        </authorList>
    </citation>
    <scope>IDENTIFICATION</scope>
    <source>
        <strain evidence="5">cv. Heinz 1706</strain>
    </source>
</reference>
<feature type="domain" description="NB-ARC" evidence="3">
    <location>
        <begin position="1"/>
        <end position="135"/>
    </location>
</feature>
<organism evidence="5">
    <name type="scientific">Solanum lycopersicum</name>
    <name type="common">Tomato</name>
    <name type="synonym">Lycopersicon esculentum</name>
    <dbReference type="NCBI Taxonomy" id="4081"/>
    <lineage>
        <taxon>Eukaryota</taxon>
        <taxon>Viridiplantae</taxon>
        <taxon>Streptophyta</taxon>
        <taxon>Embryophyta</taxon>
        <taxon>Tracheophyta</taxon>
        <taxon>Spermatophyta</taxon>
        <taxon>Magnoliopsida</taxon>
        <taxon>eudicotyledons</taxon>
        <taxon>Gunneridae</taxon>
        <taxon>Pentapetalae</taxon>
        <taxon>asterids</taxon>
        <taxon>lamiids</taxon>
        <taxon>Solanales</taxon>
        <taxon>Solanaceae</taxon>
        <taxon>Solanoideae</taxon>
        <taxon>Solaneae</taxon>
        <taxon>Solanum</taxon>
        <taxon>Solanum subgen. Lycopersicon</taxon>
    </lineage>
</organism>
<proteinExistence type="predicted"/>
<evidence type="ECO:0000259" key="4">
    <source>
        <dbReference type="Pfam" id="PF25019"/>
    </source>
</evidence>
<dbReference type="STRING" id="4081.A0A3Q7G222"/>
<evidence type="ECO:0000259" key="3">
    <source>
        <dbReference type="Pfam" id="PF00931"/>
    </source>
</evidence>
<dbReference type="AlphaFoldDB" id="A0A3Q7G222"/>
<reference evidence="5" key="1">
    <citation type="journal article" date="2012" name="Nature">
        <title>The tomato genome sequence provides insights into fleshy fruit evolution.</title>
        <authorList>
            <consortium name="Tomato Genome Consortium"/>
        </authorList>
    </citation>
    <scope>NUCLEOTIDE SEQUENCE [LARGE SCALE GENOMIC DNA]</scope>
    <source>
        <strain evidence="5">cv. Heinz 1706</strain>
    </source>
</reference>
<dbReference type="PANTHER" id="PTHR36766:SF51">
    <property type="entry name" value="DISEASE RESISTANCE RPP13-LIKE PROTEIN 1"/>
    <property type="match status" value="1"/>
</dbReference>
<keyword evidence="1" id="KW-0433">Leucine-rich repeat</keyword>
<dbReference type="GO" id="GO:0006952">
    <property type="term" value="P:defense response"/>
    <property type="evidence" value="ECO:0007669"/>
    <property type="project" value="UniProtKB-KW"/>
</dbReference>
<dbReference type="InterPro" id="IPR032675">
    <property type="entry name" value="LRR_dom_sf"/>
</dbReference>
<dbReference type="Gene3D" id="3.40.50.300">
    <property type="entry name" value="P-loop containing nucleotide triphosphate hydrolases"/>
    <property type="match status" value="1"/>
</dbReference>
<dbReference type="InParanoid" id="A0A3Q7G222"/>
<dbReference type="Gramene" id="Solyc03g006760.3.1">
    <property type="protein sequence ID" value="Solyc03g006760.3.1"/>
    <property type="gene ID" value="Solyc03g006760.3"/>
</dbReference>
<feature type="domain" description="R13L1/DRL21-like LRR repeat region" evidence="4">
    <location>
        <begin position="296"/>
        <end position="406"/>
    </location>
</feature>
<keyword evidence="2" id="KW-0611">Plant defense</keyword>
<dbReference type="PRINTS" id="PR00364">
    <property type="entry name" value="DISEASERSIST"/>
</dbReference>
<dbReference type="Pfam" id="PF25019">
    <property type="entry name" value="LRR_R13L1-DRL21"/>
    <property type="match status" value="1"/>
</dbReference>
<evidence type="ECO:0000313" key="5">
    <source>
        <dbReference type="EnsemblPlants" id="Solyc03g006760.3.1"/>
    </source>
</evidence>
<keyword evidence="6" id="KW-1185">Reference proteome</keyword>
<dbReference type="InterPro" id="IPR027417">
    <property type="entry name" value="P-loop_NTPase"/>
</dbReference>
<protein>
    <submittedName>
        <fullName evidence="5">Uncharacterized protein</fullName>
    </submittedName>
</protein>